<comment type="caution">
    <text evidence="5">The sequence shown here is derived from an EMBL/GenBank/DDBJ whole genome shotgun (WGS) entry which is preliminary data.</text>
</comment>
<dbReference type="InterPro" id="IPR002182">
    <property type="entry name" value="NB-ARC"/>
</dbReference>
<evidence type="ECO:0000256" key="2">
    <source>
        <dbReference type="ARBA" id="ARBA00022821"/>
    </source>
</evidence>
<dbReference type="InterPro" id="IPR027417">
    <property type="entry name" value="P-loop_NTPase"/>
</dbReference>
<dbReference type="PANTHER" id="PTHR36766:SF40">
    <property type="entry name" value="DISEASE RESISTANCE PROTEIN RGA3"/>
    <property type="match status" value="1"/>
</dbReference>
<accession>A0ABU6RHY8</accession>
<evidence type="ECO:0000256" key="1">
    <source>
        <dbReference type="ARBA" id="ARBA00022614"/>
    </source>
</evidence>
<name>A0ABU6RHY8_9FABA</name>
<dbReference type="PRINTS" id="PR00364">
    <property type="entry name" value="DISEASERSIST"/>
</dbReference>
<keyword evidence="6" id="KW-1185">Reference proteome</keyword>
<dbReference type="Pfam" id="PF00931">
    <property type="entry name" value="NB-ARC"/>
    <property type="match status" value="1"/>
</dbReference>
<protein>
    <recommendedName>
        <fullName evidence="7">NB-ARC domain-containing protein</fullName>
    </recommendedName>
</protein>
<dbReference type="EMBL" id="JASCZI010030564">
    <property type="protein sequence ID" value="MED6123635.1"/>
    <property type="molecule type" value="Genomic_DNA"/>
</dbReference>
<organism evidence="5 6">
    <name type="scientific">Stylosanthes scabra</name>
    <dbReference type="NCBI Taxonomy" id="79078"/>
    <lineage>
        <taxon>Eukaryota</taxon>
        <taxon>Viridiplantae</taxon>
        <taxon>Streptophyta</taxon>
        <taxon>Embryophyta</taxon>
        <taxon>Tracheophyta</taxon>
        <taxon>Spermatophyta</taxon>
        <taxon>Magnoliopsida</taxon>
        <taxon>eudicotyledons</taxon>
        <taxon>Gunneridae</taxon>
        <taxon>Pentapetalae</taxon>
        <taxon>rosids</taxon>
        <taxon>fabids</taxon>
        <taxon>Fabales</taxon>
        <taxon>Fabaceae</taxon>
        <taxon>Papilionoideae</taxon>
        <taxon>50 kb inversion clade</taxon>
        <taxon>dalbergioids sensu lato</taxon>
        <taxon>Dalbergieae</taxon>
        <taxon>Pterocarpus clade</taxon>
        <taxon>Stylosanthes</taxon>
    </lineage>
</organism>
<reference evidence="5 6" key="1">
    <citation type="journal article" date="2023" name="Plants (Basel)">
        <title>Bridging the Gap: Combining Genomics and Transcriptomics Approaches to Understand Stylosanthes scabra, an Orphan Legume from the Brazilian Caatinga.</title>
        <authorList>
            <person name="Ferreira-Neto J.R.C."/>
            <person name="da Silva M.D."/>
            <person name="Binneck E."/>
            <person name="de Melo N.F."/>
            <person name="da Silva R.H."/>
            <person name="de Melo A.L.T.M."/>
            <person name="Pandolfi V."/>
            <person name="Bustamante F.O."/>
            <person name="Brasileiro-Vidal A.C."/>
            <person name="Benko-Iseppon A.M."/>
        </authorList>
    </citation>
    <scope>NUCLEOTIDE SEQUENCE [LARGE SCALE GENOMIC DNA]</scope>
    <source>
        <tissue evidence="5">Leaves</tissue>
    </source>
</reference>
<evidence type="ECO:0000313" key="6">
    <source>
        <dbReference type="Proteomes" id="UP001341840"/>
    </source>
</evidence>
<dbReference type="Pfam" id="PF25019">
    <property type="entry name" value="LRR_R13L1-DRL21"/>
    <property type="match status" value="1"/>
</dbReference>
<keyword evidence="1" id="KW-0433">Leucine-rich repeat</keyword>
<evidence type="ECO:0000259" key="3">
    <source>
        <dbReference type="Pfam" id="PF00931"/>
    </source>
</evidence>
<feature type="domain" description="NB-ARC" evidence="3">
    <location>
        <begin position="144"/>
        <end position="313"/>
    </location>
</feature>
<dbReference type="SUPFAM" id="SSF52540">
    <property type="entry name" value="P-loop containing nucleoside triphosphate hydrolases"/>
    <property type="match status" value="1"/>
</dbReference>
<dbReference type="Gene3D" id="3.80.10.10">
    <property type="entry name" value="Ribonuclease Inhibitor"/>
    <property type="match status" value="3"/>
</dbReference>
<evidence type="ECO:0008006" key="7">
    <source>
        <dbReference type="Google" id="ProtNLM"/>
    </source>
</evidence>
<proteinExistence type="predicted"/>
<dbReference type="PANTHER" id="PTHR36766">
    <property type="entry name" value="PLANT BROAD-SPECTRUM MILDEW RESISTANCE PROTEIN RPW8"/>
    <property type="match status" value="1"/>
</dbReference>
<dbReference type="SUPFAM" id="SSF52058">
    <property type="entry name" value="L domain-like"/>
    <property type="match status" value="2"/>
</dbReference>
<evidence type="ECO:0000313" key="5">
    <source>
        <dbReference type="EMBL" id="MED6123635.1"/>
    </source>
</evidence>
<dbReference type="Gene3D" id="3.40.50.300">
    <property type="entry name" value="P-loop containing nucleotide triphosphate hydrolases"/>
    <property type="match status" value="1"/>
</dbReference>
<dbReference type="InterPro" id="IPR032675">
    <property type="entry name" value="LRR_dom_sf"/>
</dbReference>
<gene>
    <name evidence="5" type="ORF">PIB30_050982</name>
</gene>
<dbReference type="InterPro" id="IPR056789">
    <property type="entry name" value="LRR_R13L1-DRL21"/>
</dbReference>
<sequence length="1145" mass="129340">MGRGKKLLSSLPREMLSLLHNPNIQFRVKLSKLSLMRQSLLTLVAVADDAEAKHLPLAGSASCNVAEWLHHFHDVMHRLFKVLLDPANHDAEHALDLQFILQEFEIITKRKHLLLLTKKLQGEQDQEKPEGSSYLKANVYGREKEKNEMVDYLLSDRSSGSVGNTCVIAIVGVGGIGKTTLAEIVYHDERVKASFELRGWVDYQEGVDAVSLGKIALDSFDEDFLRSDGLTEVISRLRKCLFGKKFLLVLDGIQSPTCWKTLQTCFADAAVGSVVILTTSKLEAALEVRSDLVLHLGLLSPEDSCSLFLDHAFGDGNPNANLEFAPVTKQLVRKIGGLPIAVKKLASVLYDYPDLQAWKELLKFNRSHLLDLSELSLPIQFSERRLYNFRNMVRLEIVGVRRLKLPGEFAELRCLEYLDLSFCGLWRWPNSMSLLTRLHTLKLSFWNYVRPQSVFLYFPNLNYLDIRANSNPATGMLIDVGAMKNLQTLIGFTVNKDSGSNLEELASLPSIRTLSITELQNMVDATYALKANLIRKRHLENLTLRWNQLRVPELEQAPEYLQPTGQPKMLDICERALEYLEPPEQLKMLEILGCPVRRFPDWLGDLSFGMLEVLHLRDCRNCPFLPPLGQLSSLKELSIQGCDNVRSVGNEFYGQCTSYVPFKSLEVLWFVDMANWKEWILLDDERLHFPRLRELYLIHCPKLQQGLPKNLPSLKKIEIIHCDCLVAPLPKIPDNHESVIQEKEKEKDCADIIATSAGEHEEFDFVMDPIINRKVDEPVVDDDKDDRNDECMLDFGYSFDIVKVADASELCNLPDGLKSLRIEGCQFLESLPQFLNNYPDIFELFLVDCCSLKRFADVLHPKSLRTLHIRKCPVLEFIIPLGVHKDFKLLKHLFISSSCESLTSISINLFPRLQTLYIKDCPNLKSLSVATGLRDQNLKLESLKSLPNRFSTLTSLQSLLIDKCPLLESLPDGGLPSSLSLISIAFCYKLTPQKEWKLNTLSSLTCFEVEGGCIGMKSFPDKDLLPRNLKSLRISKLSSLRVLNGTGLQHLTALETLEINCCPGLISLPEGLPSSLTCLCIKESSILTHKLSYKAGTERVKVAHIPNLQIDEDAGHGVNKETIIPRKEVEAASLSFKQPQRKRGF</sequence>
<evidence type="ECO:0000259" key="4">
    <source>
        <dbReference type="Pfam" id="PF25019"/>
    </source>
</evidence>
<feature type="domain" description="R13L1/DRL21-like LRR repeat region" evidence="4">
    <location>
        <begin position="502"/>
        <end position="642"/>
    </location>
</feature>
<dbReference type="Proteomes" id="UP001341840">
    <property type="component" value="Unassembled WGS sequence"/>
</dbReference>
<keyword evidence="2" id="KW-0611">Plant defense</keyword>